<gene>
    <name evidence="3" type="ORF">ASN18_2367</name>
</gene>
<dbReference type="Pfam" id="PF09828">
    <property type="entry name" value="ChrB_C"/>
    <property type="match status" value="1"/>
</dbReference>
<evidence type="ECO:0000313" key="3">
    <source>
        <dbReference type="EMBL" id="KWT82779.1"/>
    </source>
</evidence>
<name>A0ABR5SD55_9BACT</name>
<evidence type="ECO:0000259" key="2">
    <source>
        <dbReference type="Pfam" id="PF20229"/>
    </source>
</evidence>
<protein>
    <submittedName>
        <fullName evidence="3">Chromate resistance protein</fullName>
    </submittedName>
</protein>
<dbReference type="RefSeq" id="WP_236861711.1">
    <property type="nucleotide sequence ID" value="NZ_LNQR01000083.1"/>
</dbReference>
<evidence type="ECO:0000313" key="4">
    <source>
        <dbReference type="Proteomes" id="UP000060487"/>
    </source>
</evidence>
<dbReference type="Pfam" id="PF20229">
    <property type="entry name" value="ChrB_N"/>
    <property type="match status" value="1"/>
</dbReference>
<keyword evidence="4" id="KW-1185">Reference proteome</keyword>
<sequence>MKYRWLLFFYSISAKPVSGRIKIWRRLSGAGALQLKDAVYVLPYNAAHLEFFQWLSSEVVSLGGEALFVKAEKIEMLDDNAIIKLFNQHRKKDYAALERHIDEIEARLMPSLKDATAKKLTDKLHKRLKEFNEISKIDFFSADGQTLSLRLEALGDRLKGIMRLSGKSHDMPEIELRKIEDYQGKTWATRERPFVDRMSSAWLIKRFIDKSAVFKITAEGDTGNCGADTVFFDIMGGEFMHSGTMCTFEVMLKAFSIKDRALKKIAEIVHEIDIRDNQYENTESFGIEEILTGIQKTAGSDIDALERGAEIFELLYLSKTN</sequence>
<feature type="domain" description="ChrB N-terminal" evidence="2">
    <location>
        <begin position="20"/>
        <end position="108"/>
    </location>
</feature>
<dbReference type="InterPro" id="IPR018634">
    <property type="entry name" value="ChrB_C"/>
</dbReference>
<accession>A0ABR5SD55</accession>
<dbReference type="Proteomes" id="UP000060487">
    <property type="component" value="Unassembled WGS sequence"/>
</dbReference>
<evidence type="ECO:0000259" key="1">
    <source>
        <dbReference type="Pfam" id="PF09828"/>
    </source>
</evidence>
<reference evidence="3 4" key="1">
    <citation type="submission" date="2015-11" db="EMBL/GenBank/DDBJ databases">
        <authorList>
            <person name="Lin W."/>
        </authorList>
    </citation>
    <scope>NUCLEOTIDE SEQUENCE [LARGE SCALE GENOMIC DNA]</scope>
    <source>
        <strain evidence="3 4">HCH-1</strain>
    </source>
</reference>
<dbReference type="InterPro" id="IPR046858">
    <property type="entry name" value="ChrB_N"/>
</dbReference>
<proteinExistence type="predicted"/>
<dbReference type="EMBL" id="LNQR01000083">
    <property type="protein sequence ID" value="KWT82779.1"/>
    <property type="molecule type" value="Genomic_DNA"/>
</dbReference>
<organism evidence="3 4">
    <name type="scientific">Candidatus Magnetominusculus xianensis</name>
    <dbReference type="NCBI Taxonomy" id="1748249"/>
    <lineage>
        <taxon>Bacteria</taxon>
        <taxon>Pseudomonadati</taxon>
        <taxon>Nitrospirota</taxon>
        <taxon>Nitrospiria</taxon>
        <taxon>Nitrospirales</taxon>
        <taxon>Nitrospiraceae</taxon>
        <taxon>Candidatus Magnetominusculus</taxon>
    </lineage>
</organism>
<comment type="caution">
    <text evidence="3">The sequence shown here is derived from an EMBL/GenBank/DDBJ whole genome shotgun (WGS) entry which is preliminary data.</text>
</comment>
<feature type="domain" description="ChrB C-terminal" evidence="1">
    <location>
        <begin position="187"/>
        <end position="316"/>
    </location>
</feature>